<organism evidence="1 2">
    <name type="scientific">Marivibrio halodurans</name>
    <dbReference type="NCBI Taxonomy" id="2039722"/>
    <lineage>
        <taxon>Bacteria</taxon>
        <taxon>Pseudomonadati</taxon>
        <taxon>Pseudomonadota</taxon>
        <taxon>Alphaproteobacteria</taxon>
        <taxon>Rhodospirillales</taxon>
        <taxon>Rhodospirillaceae</taxon>
        <taxon>Marivibrio</taxon>
    </lineage>
</organism>
<protein>
    <submittedName>
        <fullName evidence="1">Sel1 repeat family protein</fullName>
    </submittedName>
</protein>
<gene>
    <name evidence="1" type="ORF">KAJ83_02455</name>
</gene>
<dbReference type="SUPFAM" id="SSF81901">
    <property type="entry name" value="HCP-like"/>
    <property type="match status" value="1"/>
</dbReference>
<comment type="caution">
    <text evidence="1">The sequence shown here is derived from an EMBL/GenBank/DDBJ whole genome shotgun (WGS) entry which is preliminary data.</text>
</comment>
<sequence>MADPSIDAGSGVAAYEAGDYARAHDLLKPAAEAGDIQARYLMARLLTGDLPASTDFQLALGYLDERTRCYNPASLNLYGYSYPRAHGESVAASRHQILAYKEAMLAGNLRAAFNLGKTVTEDFDRPFIGASYIWEASEKGHAASRGIVEGIKRTEHAVLTEQRITEIIENEPPELRWPTLNKSARMCPRFTVLQAVD</sequence>
<reference evidence="1" key="1">
    <citation type="submission" date="2021-04" db="EMBL/GenBank/DDBJ databases">
        <authorList>
            <person name="Zhang D.-C."/>
        </authorList>
    </citation>
    <scope>NUCLEOTIDE SEQUENCE</scope>
    <source>
        <strain evidence="1">CGMCC 1.15697</strain>
    </source>
</reference>
<accession>A0A8J7RZC5</accession>
<keyword evidence="2" id="KW-1185">Reference proteome</keyword>
<dbReference type="Gene3D" id="1.25.40.10">
    <property type="entry name" value="Tetratricopeptide repeat domain"/>
    <property type="match status" value="1"/>
</dbReference>
<dbReference type="AlphaFoldDB" id="A0A8J7RZC5"/>
<dbReference type="EMBL" id="JAGMWN010000001">
    <property type="protein sequence ID" value="MBP5855853.1"/>
    <property type="molecule type" value="Genomic_DNA"/>
</dbReference>
<proteinExistence type="predicted"/>
<dbReference type="Proteomes" id="UP000672602">
    <property type="component" value="Unassembled WGS sequence"/>
</dbReference>
<dbReference type="InterPro" id="IPR011990">
    <property type="entry name" value="TPR-like_helical_dom_sf"/>
</dbReference>
<evidence type="ECO:0000313" key="2">
    <source>
        <dbReference type="Proteomes" id="UP000672602"/>
    </source>
</evidence>
<name>A0A8J7RZC5_9PROT</name>
<evidence type="ECO:0000313" key="1">
    <source>
        <dbReference type="EMBL" id="MBP5855853.1"/>
    </source>
</evidence>
<dbReference type="RefSeq" id="WP_210680421.1">
    <property type="nucleotide sequence ID" value="NZ_JAGMWN010000001.1"/>
</dbReference>